<evidence type="ECO:0000313" key="9">
    <source>
        <dbReference type="Proteomes" id="UP000199289"/>
    </source>
</evidence>
<reference evidence="9" key="2">
    <citation type="submission" date="2016-10" db="EMBL/GenBank/DDBJ databases">
        <authorList>
            <person name="Varghese N."/>
            <person name="Submissions S."/>
        </authorList>
    </citation>
    <scope>NUCLEOTIDE SEQUENCE [LARGE SCALE GENOMIC DNA]</scope>
    <source>
        <strain evidence="9">CGMCC 1.12397</strain>
    </source>
</reference>
<dbReference type="InterPro" id="IPR002194">
    <property type="entry name" value="Chaperonin_TCP-1_CS"/>
</dbReference>
<evidence type="ECO:0000256" key="1">
    <source>
        <dbReference type="ARBA" id="ARBA00008020"/>
    </source>
</evidence>
<dbReference type="SUPFAM" id="SSF52029">
    <property type="entry name" value="GroEL apical domain-like"/>
    <property type="match status" value="1"/>
</dbReference>
<protein>
    <submittedName>
        <fullName evidence="8">Chaperonin GroEL (HSP60 family)</fullName>
    </submittedName>
    <submittedName>
        <fullName evidence="7">Thermosome subunit 1</fullName>
    </submittedName>
</protein>
<name>A0A1H1FGF2_9EURY</name>
<dbReference type="NCBIfam" id="NF041083">
    <property type="entry name" value="thermosome_beta"/>
    <property type="match status" value="1"/>
</dbReference>
<reference evidence="7 10" key="3">
    <citation type="submission" date="2018-07" db="EMBL/GenBank/DDBJ databases">
        <title>Genome sequence of extremly halophilic archaeon Halopelagius longus strain BC12-B1.</title>
        <authorList>
            <person name="Zhang X."/>
        </authorList>
    </citation>
    <scope>NUCLEOTIDE SEQUENCE [LARGE SCALE GENOMIC DNA]</scope>
    <source>
        <strain evidence="7 10">BC12-B1</strain>
    </source>
</reference>
<dbReference type="AlphaFoldDB" id="A0A1H1FGF2"/>
<dbReference type="SUPFAM" id="SSF48592">
    <property type="entry name" value="GroEL equatorial domain-like"/>
    <property type="match status" value="1"/>
</dbReference>
<proteinExistence type="inferred from homology"/>
<dbReference type="GO" id="GO:0016887">
    <property type="term" value="F:ATP hydrolysis activity"/>
    <property type="evidence" value="ECO:0007669"/>
    <property type="project" value="InterPro"/>
</dbReference>
<dbReference type="Proteomes" id="UP000255421">
    <property type="component" value="Unassembled WGS sequence"/>
</dbReference>
<keyword evidence="10" id="KW-1185">Reference proteome</keyword>
<keyword evidence="2 5" id="KW-0547">Nucleotide-binding</keyword>
<dbReference type="InterPro" id="IPR027410">
    <property type="entry name" value="TCP-1-like_intermed_sf"/>
</dbReference>
<keyword evidence="3 5" id="KW-0067">ATP-binding</keyword>
<gene>
    <name evidence="7" type="ORF">DWB78_15925</name>
    <name evidence="8" type="ORF">SAMN05216278_3200</name>
</gene>
<evidence type="ECO:0000313" key="7">
    <source>
        <dbReference type="EMBL" id="RDI70112.1"/>
    </source>
</evidence>
<dbReference type="PANTHER" id="PTHR11353">
    <property type="entry name" value="CHAPERONIN"/>
    <property type="match status" value="1"/>
</dbReference>
<dbReference type="GO" id="GO:0051082">
    <property type="term" value="F:unfolded protein binding"/>
    <property type="evidence" value="ECO:0007669"/>
    <property type="project" value="InterPro"/>
</dbReference>
<dbReference type="PRINTS" id="PR00304">
    <property type="entry name" value="TCOMPLEXTCP1"/>
</dbReference>
<dbReference type="GO" id="GO:0140662">
    <property type="term" value="F:ATP-dependent protein folding chaperone"/>
    <property type="evidence" value="ECO:0007669"/>
    <property type="project" value="InterPro"/>
</dbReference>
<dbReference type="Gene3D" id="3.50.7.10">
    <property type="entry name" value="GroEL"/>
    <property type="match status" value="1"/>
</dbReference>
<evidence type="ECO:0000256" key="2">
    <source>
        <dbReference type="ARBA" id="ARBA00022741"/>
    </source>
</evidence>
<feature type="region of interest" description="Disordered" evidence="6">
    <location>
        <begin position="1"/>
        <end position="21"/>
    </location>
</feature>
<sequence length="561" mass="58893">MVERDITRLGSEGRGPVGRIDGRDVRRTNVAAGRGVAAVVESTLGPKGLDKMLVGADGHVVVTNDGAKVLENLPLDHPAARVLVETARRQDDRVNDGTTTAVVLAGELLSNAGDLVERGVPPAAVAAGYHRAATRASDALDEYAVDIDPDDAARLEDVARTVVTGKWDESAAECLARRAVETAAAVGEGRTLDFERITRQTAPGGSVFDSTVCGGLLVDLELSSTDVASREATLPARFPDATVVLVDGQLTVETLSGASEVVVETPEELREFEAYERERYDDIRARIEGVGADAVFCQKSIDDPVRDALARAGILAVERTRADEFRTLARVTGASPVAAVEELTPADAGRAELVERRSAGDREFVAVEGESASRHVSVLLRGGTPRVLDELAGIFDDCLGVLRTAVEEGGVLPGGGAAEVRLSRELSAFAPSVRGTEQLAVEAFSDALERVPWLLAESAGLDPIDVLAELHARHDDGEVFAGLDLAAGEPANTLSRGVVEPVPVKRRSVLGAAEAATTLVRVDDAVAVASPGEDDEPGHDHDHGRGGVVESTGGYPWTLGH</sequence>
<accession>A0A1H1FGF2</accession>
<dbReference type="RefSeq" id="WP_092538707.1">
    <property type="nucleotide sequence ID" value="NZ_FNKQ01000004.1"/>
</dbReference>
<dbReference type="OrthoDB" id="220849at2157"/>
<dbReference type="EMBL" id="FNKQ01000004">
    <property type="protein sequence ID" value="SDR00025.1"/>
    <property type="molecule type" value="Genomic_DNA"/>
</dbReference>
<evidence type="ECO:0000256" key="6">
    <source>
        <dbReference type="SAM" id="MobiDB-lite"/>
    </source>
</evidence>
<dbReference type="InterPro" id="IPR027409">
    <property type="entry name" value="GroEL-like_apical_dom_sf"/>
</dbReference>
<evidence type="ECO:0000256" key="4">
    <source>
        <dbReference type="ARBA" id="ARBA00023186"/>
    </source>
</evidence>
<dbReference type="InterPro" id="IPR027413">
    <property type="entry name" value="GROEL-like_equatorial_sf"/>
</dbReference>
<dbReference type="GO" id="GO:0005524">
    <property type="term" value="F:ATP binding"/>
    <property type="evidence" value="ECO:0007669"/>
    <property type="project" value="UniProtKB-KW"/>
</dbReference>
<keyword evidence="4 5" id="KW-0143">Chaperone</keyword>
<dbReference type="InterPro" id="IPR053374">
    <property type="entry name" value="TCP-1_chaperonin"/>
</dbReference>
<evidence type="ECO:0000313" key="10">
    <source>
        <dbReference type="Proteomes" id="UP000255421"/>
    </source>
</evidence>
<dbReference type="Pfam" id="PF00118">
    <property type="entry name" value="Cpn60_TCP1"/>
    <property type="match status" value="1"/>
</dbReference>
<dbReference type="EMBL" id="QQST01000002">
    <property type="protein sequence ID" value="RDI70112.1"/>
    <property type="molecule type" value="Genomic_DNA"/>
</dbReference>
<dbReference type="InterPro" id="IPR002423">
    <property type="entry name" value="Cpn60/GroEL/TCP-1"/>
</dbReference>
<dbReference type="NCBIfam" id="NF041082">
    <property type="entry name" value="thermosome_alpha"/>
    <property type="match status" value="1"/>
</dbReference>
<evidence type="ECO:0000256" key="3">
    <source>
        <dbReference type="ARBA" id="ARBA00022840"/>
    </source>
</evidence>
<dbReference type="Gene3D" id="1.10.560.10">
    <property type="entry name" value="GroEL-like equatorial domain"/>
    <property type="match status" value="1"/>
</dbReference>
<dbReference type="PROSITE" id="PS00750">
    <property type="entry name" value="TCP1_1"/>
    <property type="match status" value="1"/>
</dbReference>
<feature type="region of interest" description="Disordered" evidence="6">
    <location>
        <begin position="529"/>
        <end position="561"/>
    </location>
</feature>
<dbReference type="Gene3D" id="3.30.260.10">
    <property type="entry name" value="TCP-1-like chaperonin intermediate domain"/>
    <property type="match status" value="1"/>
</dbReference>
<dbReference type="Proteomes" id="UP000199289">
    <property type="component" value="Unassembled WGS sequence"/>
</dbReference>
<evidence type="ECO:0000256" key="5">
    <source>
        <dbReference type="RuleBase" id="RU004187"/>
    </source>
</evidence>
<dbReference type="SUPFAM" id="SSF54849">
    <property type="entry name" value="GroEL-intermediate domain like"/>
    <property type="match status" value="1"/>
</dbReference>
<evidence type="ECO:0000313" key="8">
    <source>
        <dbReference type="EMBL" id="SDR00025.1"/>
    </source>
</evidence>
<reference evidence="8" key="1">
    <citation type="submission" date="2016-10" db="EMBL/GenBank/DDBJ databases">
        <authorList>
            <person name="de Groot N.N."/>
        </authorList>
    </citation>
    <scope>NUCLEOTIDE SEQUENCE [LARGE SCALE GENOMIC DNA]</scope>
    <source>
        <strain evidence="8">CGMCC 1.12397</strain>
    </source>
</reference>
<organism evidence="8 9">
    <name type="scientific">Halopelagius longus</name>
    <dbReference type="NCBI Taxonomy" id="1236180"/>
    <lineage>
        <taxon>Archaea</taxon>
        <taxon>Methanobacteriati</taxon>
        <taxon>Methanobacteriota</taxon>
        <taxon>Stenosarchaea group</taxon>
        <taxon>Halobacteria</taxon>
        <taxon>Halobacteriales</taxon>
        <taxon>Haloferacaceae</taxon>
    </lineage>
</organism>
<comment type="similarity">
    <text evidence="1 5">Belongs to the TCP-1 chaperonin family.</text>
</comment>
<dbReference type="InterPro" id="IPR017998">
    <property type="entry name" value="Chaperone_TCP-1"/>
</dbReference>
<dbReference type="InterPro" id="IPR054827">
    <property type="entry name" value="thermosome_alpha"/>
</dbReference>